<sequence>MSVIWHNQSLNLDDLTRLGAGNMAEHLGIEWVEIGGDFLRARMPVDHRTSQPYGLLHGGASVVLAETLGSVGAAMSVDTSKFMAVGVEVNANHIRSARNGFVIGTAKPLHRGASTHVWEIRIVDEKHKLVCVSRLTVAILKRTDIPT</sequence>
<dbReference type="GO" id="GO:0005829">
    <property type="term" value="C:cytosol"/>
    <property type="evidence" value="ECO:0007669"/>
    <property type="project" value="TreeGrafter"/>
</dbReference>
<dbReference type="AlphaFoldDB" id="A0A0C1L0S9"/>
<dbReference type="SUPFAM" id="SSF54637">
    <property type="entry name" value="Thioesterase/thiol ester dehydrase-isomerase"/>
    <property type="match status" value="1"/>
</dbReference>
<gene>
    <name evidence="4" type="ORF">OI18_15740</name>
</gene>
<comment type="similarity">
    <text evidence="1">Belongs to the thioesterase PaaI family.</text>
</comment>
<reference evidence="4 5" key="1">
    <citation type="submission" date="2014-11" db="EMBL/GenBank/DDBJ databases">
        <title>Genome sequence of Flavihumibacter solisilvae 3-3.</title>
        <authorList>
            <person name="Zhou G."/>
            <person name="Li M."/>
            <person name="Wang G."/>
        </authorList>
    </citation>
    <scope>NUCLEOTIDE SEQUENCE [LARGE SCALE GENOMIC DNA]</scope>
    <source>
        <strain evidence="4 5">3-3</strain>
    </source>
</reference>
<evidence type="ECO:0000313" key="5">
    <source>
        <dbReference type="Proteomes" id="UP000031408"/>
    </source>
</evidence>
<dbReference type="PANTHER" id="PTHR43240">
    <property type="entry name" value="1,4-DIHYDROXY-2-NAPHTHOYL-COA THIOESTERASE 1"/>
    <property type="match status" value="1"/>
</dbReference>
<evidence type="ECO:0000313" key="4">
    <source>
        <dbReference type="EMBL" id="KIC93622.1"/>
    </source>
</evidence>
<dbReference type="Proteomes" id="UP000031408">
    <property type="component" value="Unassembled WGS sequence"/>
</dbReference>
<dbReference type="PANTHER" id="PTHR43240:SF5">
    <property type="entry name" value="1,4-DIHYDROXY-2-NAPHTHOYL-COA THIOESTERASE 1"/>
    <property type="match status" value="1"/>
</dbReference>
<name>A0A0C1L0S9_9BACT</name>
<evidence type="ECO:0000256" key="2">
    <source>
        <dbReference type="ARBA" id="ARBA00022801"/>
    </source>
</evidence>
<dbReference type="RefSeq" id="WP_039141502.1">
    <property type="nucleotide sequence ID" value="NZ_JSVC01000018.1"/>
</dbReference>
<proteinExistence type="inferred from homology"/>
<dbReference type="GO" id="GO:0061522">
    <property type="term" value="F:1,4-dihydroxy-2-naphthoyl-CoA thioesterase activity"/>
    <property type="evidence" value="ECO:0007669"/>
    <property type="project" value="TreeGrafter"/>
</dbReference>
<evidence type="ECO:0000256" key="1">
    <source>
        <dbReference type="ARBA" id="ARBA00008324"/>
    </source>
</evidence>
<dbReference type="InterPro" id="IPR006683">
    <property type="entry name" value="Thioestr_dom"/>
</dbReference>
<dbReference type="NCBIfam" id="TIGR00369">
    <property type="entry name" value="unchar_dom_1"/>
    <property type="match status" value="1"/>
</dbReference>
<dbReference type="STRING" id="1349421.OI18_15740"/>
<evidence type="ECO:0000259" key="3">
    <source>
        <dbReference type="Pfam" id="PF03061"/>
    </source>
</evidence>
<comment type="caution">
    <text evidence="4">The sequence shown here is derived from an EMBL/GenBank/DDBJ whole genome shotgun (WGS) entry which is preliminary data.</text>
</comment>
<protein>
    <recommendedName>
        <fullName evidence="3">Thioesterase domain-containing protein</fullName>
    </recommendedName>
</protein>
<organism evidence="4 5">
    <name type="scientific">Flavihumibacter solisilvae</name>
    <dbReference type="NCBI Taxonomy" id="1349421"/>
    <lineage>
        <taxon>Bacteria</taxon>
        <taxon>Pseudomonadati</taxon>
        <taxon>Bacteroidota</taxon>
        <taxon>Chitinophagia</taxon>
        <taxon>Chitinophagales</taxon>
        <taxon>Chitinophagaceae</taxon>
        <taxon>Flavihumibacter</taxon>
    </lineage>
</organism>
<dbReference type="InterPro" id="IPR029069">
    <property type="entry name" value="HotDog_dom_sf"/>
</dbReference>
<keyword evidence="2" id="KW-0378">Hydrolase</keyword>
<dbReference type="InterPro" id="IPR003736">
    <property type="entry name" value="PAAI_dom"/>
</dbReference>
<dbReference type="Pfam" id="PF03061">
    <property type="entry name" value="4HBT"/>
    <property type="match status" value="1"/>
</dbReference>
<dbReference type="EMBL" id="JSVC01000018">
    <property type="protein sequence ID" value="KIC93622.1"/>
    <property type="molecule type" value="Genomic_DNA"/>
</dbReference>
<accession>A0A0C1L0S9</accession>
<feature type="domain" description="Thioesterase" evidence="3">
    <location>
        <begin position="53"/>
        <end position="131"/>
    </location>
</feature>
<dbReference type="Gene3D" id="3.10.129.10">
    <property type="entry name" value="Hotdog Thioesterase"/>
    <property type="match status" value="1"/>
</dbReference>
<dbReference type="CDD" id="cd03443">
    <property type="entry name" value="PaaI_thioesterase"/>
    <property type="match status" value="1"/>
</dbReference>
<keyword evidence="5" id="KW-1185">Reference proteome</keyword>
<dbReference type="OrthoDB" id="9798208at2"/>